<dbReference type="PANTHER" id="PTHR10794:SF63">
    <property type="entry name" value="ALPHA_BETA HYDROLASE 1, ISOFORM A"/>
    <property type="match status" value="1"/>
</dbReference>
<sequence length="239" mass="26736">MDCIALSSESPYALMLKAAFLIPISHYLLGFLFLLIVFLYNFMEMYFIQELFTGFRGNPVSLTFNSCCDLYQQVVSKCKILHGRFSSTPWLCSPHLQTIFCSSLKEYLLAIIKGDNCVRIHVQILKTCDDETIALDWLRNVNVKIPSVKGFDGVQSDEKTPINLVIPGLTSDSNSAYIKHLAFKMAKSGWNVVVSNHRGLGGVTITVSTPSLSKYLISSSLVAFDKRRSGLDFLQLNCL</sequence>
<dbReference type="GO" id="GO:0034338">
    <property type="term" value="F:short-chain carboxylesterase activity"/>
    <property type="evidence" value="ECO:0007669"/>
    <property type="project" value="TreeGrafter"/>
</dbReference>
<dbReference type="SUPFAM" id="SSF53474">
    <property type="entry name" value="alpha/beta-Hydrolases"/>
    <property type="match status" value="1"/>
</dbReference>
<accession>A0AAN8YPJ4</accession>
<protein>
    <submittedName>
        <fullName evidence="3">Uncharacterized protein</fullName>
    </submittedName>
</protein>
<dbReference type="InterPro" id="IPR029058">
    <property type="entry name" value="AB_hydrolase_fold"/>
</dbReference>
<dbReference type="PANTHER" id="PTHR10794">
    <property type="entry name" value="ABHYDROLASE DOMAIN-CONTAINING PROTEIN"/>
    <property type="match status" value="1"/>
</dbReference>
<reference evidence="3 4" key="1">
    <citation type="submission" date="2024-02" db="EMBL/GenBank/DDBJ databases">
        <title>de novo genome assembly of Solanum bulbocastanum strain 11H21.</title>
        <authorList>
            <person name="Hosaka A.J."/>
        </authorList>
    </citation>
    <scope>NUCLEOTIDE SEQUENCE [LARGE SCALE GENOMIC DNA]</scope>
    <source>
        <tissue evidence="3">Young leaves</tissue>
    </source>
</reference>
<keyword evidence="2" id="KW-0812">Transmembrane</keyword>
<evidence type="ECO:0000313" key="4">
    <source>
        <dbReference type="Proteomes" id="UP001371456"/>
    </source>
</evidence>
<organism evidence="3 4">
    <name type="scientific">Solanum bulbocastanum</name>
    <name type="common">Wild potato</name>
    <dbReference type="NCBI Taxonomy" id="147425"/>
    <lineage>
        <taxon>Eukaryota</taxon>
        <taxon>Viridiplantae</taxon>
        <taxon>Streptophyta</taxon>
        <taxon>Embryophyta</taxon>
        <taxon>Tracheophyta</taxon>
        <taxon>Spermatophyta</taxon>
        <taxon>Magnoliopsida</taxon>
        <taxon>eudicotyledons</taxon>
        <taxon>Gunneridae</taxon>
        <taxon>Pentapetalae</taxon>
        <taxon>asterids</taxon>
        <taxon>lamiids</taxon>
        <taxon>Solanales</taxon>
        <taxon>Solanaceae</taxon>
        <taxon>Solanoideae</taxon>
        <taxon>Solaneae</taxon>
        <taxon>Solanum</taxon>
    </lineage>
</organism>
<evidence type="ECO:0000313" key="3">
    <source>
        <dbReference type="EMBL" id="KAK6805288.1"/>
    </source>
</evidence>
<comment type="caution">
    <text evidence="3">The sequence shown here is derived from an EMBL/GenBank/DDBJ whole genome shotgun (WGS) entry which is preliminary data.</text>
</comment>
<keyword evidence="2" id="KW-0472">Membrane</keyword>
<dbReference type="InterPro" id="IPR012020">
    <property type="entry name" value="ABHD4"/>
</dbReference>
<proteinExistence type="inferred from homology"/>
<dbReference type="Proteomes" id="UP001371456">
    <property type="component" value="Unassembled WGS sequence"/>
</dbReference>
<dbReference type="AlphaFoldDB" id="A0AAN8YPJ4"/>
<evidence type="ECO:0000256" key="1">
    <source>
        <dbReference type="ARBA" id="ARBA00010884"/>
    </source>
</evidence>
<dbReference type="PIRSF" id="PIRSF005211">
    <property type="entry name" value="Ab_hydro_YheT"/>
    <property type="match status" value="1"/>
</dbReference>
<gene>
    <name evidence="3" type="ORF">RDI58_003073</name>
</gene>
<feature type="transmembrane region" description="Helical" evidence="2">
    <location>
        <begin position="20"/>
        <end position="42"/>
    </location>
</feature>
<dbReference type="EMBL" id="JBANQN010000001">
    <property type="protein sequence ID" value="KAK6805288.1"/>
    <property type="molecule type" value="Genomic_DNA"/>
</dbReference>
<comment type="similarity">
    <text evidence="1">Belongs to the AB hydrolase superfamily. AB hydrolase 4 family.</text>
</comment>
<dbReference type="GO" id="GO:0047372">
    <property type="term" value="F:monoacylglycerol lipase activity"/>
    <property type="evidence" value="ECO:0007669"/>
    <property type="project" value="TreeGrafter"/>
</dbReference>
<keyword evidence="4" id="KW-1185">Reference proteome</keyword>
<evidence type="ECO:0000256" key="2">
    <source>
        <dbReference type="SAM" id="Phobius"/>
    </source>
</evidence>
<keyword evidence="2" id="KW-1133">Transmembrane helix</keyword>
<name>A0AAN8YPJ4_SOLBU</name>
<dbReference type="InterPro" id="IPR050960">
    <property type="entry name" value="AB_hydrolase_4_sf"/>
</dbReference>